<accession>A0A4R4U006</accession>
<dbReference type="AlphaFoldDB" id="A0A4R4U006"/>
<organism evidence="2 3">
    <name type="scientific">Nonomuraea deserti</name>
    <dbReference type="NCBI Taxonomy" id="1848322"/>
    <lineage>
        <taxon>Bacteria</taxon>
        <taxon>Bacillati</taxon>
        <taxon>Actinomycetota</taxon>
        <taxon>Actinomycetes</taxon>
        <taxon>Streptosporangiales</taxon>
        <taxon>Streptosporangiaceae</taxon>
        <taxon>Nonomuraea</taxon>
    </lineage>
</organism>
<feature type="coiled-coil region" evidence="1">
    <location>
        <begin position="10"/>
        <end position="37"/>
    </location>
</feature>
<keyword evidence="2" id="KW-0238">DNA-binding</keyword>
<proteinExistence type="predicted"/>
<dbReference type="SUPFAM" id="SSF82607">
    <property type="entry name" value="YbaB-like"/>
    <property type="match status" value="1"/>
</dbReference>
<keyword evidence="1" id="KW-0175">Coiled coil</keyword>
<dbReference type="InterPro" id="IPR004401">
    <property type="entry name" value="YbaB/EbfC"/>
</dbReference>
<comment type="caution">
    <text evidence="2">The sequence shown here is derived from an EMBL/GenBank/DDBJ whole genome shotgun (WGS) entry which is preliminary data.</text>
</comment>
<dbReference type="InterPro" id="IPR036894">
    <property type="entry name" value="YbaB-like_sf"/>
</dbReference>
<name>A0A4R4U006_9ACTN</name>
<dbReference type="Gene3D" id="3.30.1310.10">
    <property type="entry name" value="Nucleoid-associated protein YbaB-like domain"/>
    <property type="match status" value="1"/>
</dbReference>
<dbReference type="Proteomes" id="UP000295258">
    <property type="component" value="Unassembled WGS sequence"/>
</dbReference>
<evidence type="ECO:0000256" key="1">
    <source>
        <dbReference type="SAM" id="Coils"/>
    </source>
</evidence>
<evidence type="ECO:0000313" key="3">
    <source>
        <dbReference type="Proteomes" id="UP000295258"/>
    </source>
</evidence>
<dbReference type="GO" id="GO:0003677">
    <property type="term" value="F:DNA binding"/>
    <property type="evidence" value="ECO:0007669"/>
    <property type="project" value="UniProtKB-KW"/>
</dbReference>
<gene>
    <name evidence="2" type="ORF">E1292_49480</name>
</gene>
<sequence>MTHEFRFDDLDNATYAVERAARRAEDAKAELHAIVGEGESVGGHVRVTTDVSGRVLSIRLNPRVMKRGSGDLADELMVAIRRAQDDSDAQRERLMSGVLDAADASLDAFAGRSRRGFDGIVDAHSRAMEESEAGLNEVIRRIEDDLA</sequence>
<reference evidence="2 3" key="1">
    <citation type="submission" date="2019-03" db="EMBL/GenBank/DDBJ databases">
        <title>Draft genome sequences of novel Actinobacteria.</title>
        <authorList>
            <person name="Sahin N."/>
            <person name="Ay H."/>
            <person name="Saygin H."/>
        </authorList>
    </citation>
    <scope>NUCLEOTIDE SEQUENCE [LARGE SCALE GENOMIC DNA]</scope>
    <source>
        <strain evidence="2 3">KC310</strain>
    </source>
</reference>
<protein>
    <submittedName>
        <fullName evidence="2">YbaB/EbfC family DNA-binding protein</fullName>
    </submittedName>
</protein>
<dbReference type="Pfam" id="PF02575">
    <property type="entry name" value="YbaB_DNA_bd"/>
    <property type="match status" value="1"/>
</dbReference>
<evidence type="ECO:0000313" key="2">
    <source>
        <dbReference type="EMBL" id="TDC84377.1"/>
    </source>
</evidence>
<keyword evidence="3" id="KW-1185">Reference proteome</keyword>
<dbReference type="EMBL" id="SMKO01000341">
    <property type="protein sequence ID" value="TDC84377.1"/>
    <property type="molecule type" value="Genomic_DNA"/>
</dbReference>
<dbReference type="RefSeq" id="WP_132606733.1">
    <property type="nucleotide sequence ID" value="NZ_SMKO01000341.1"/>
</dbReference>